<sequence>MSHLKGFKVTDNGRKRLFGVACRSFGELLEKGSKKLQVEKDGLCAYLQDGTIIDEEYFMTLQPQTVVILTKGDVRTGADLIYDVLRTVNVDLLKAGAEVERFFQDGIKDKIKVLSKLAEGDAEEDFAEWAKGVETGCRTKEAYMEMRCRERIRGYFHSAVKLLRLSDVYAAKKLQVERLKDDLKAKLDKSKCEGHYFNRTVARAMCDAKGVFTCGGLWDRERCNHNRGEGHKINPYKSREQRIIFSTWNLDHRKIKDDHSYNNNSLVESQKRSLD</sequence>
<accession>A0A8I6S8X3</accession>
<keyword evidence="1 2" id="KW-0053">Apoptosis</keyword>
<dbReference type="OMA" id="KAEHVEW"/>
<dbReference type="GO" id="GO:0016787">
    <property type="term" value="F:hydrolase activity"/>
    <property type="evidence" value="ECO:0007669"/>
    <property type="project" value="InterPro"/>
</dbReference>
<evidence type="ECO:0000313" key="5">
    <source>
        <dbReference type="Proteomes" id="UP000494040"/>
    </source>
</evidence>
<proteinExistence type="predicted"/>
<dbReference type="Pfam" id="PF02017">
    <property type="entry name" value="CIDE-N"/>
    <property type="match status" value="1"/>
</dbReference>
<evidence type="ECO:0000313" key="4">
    <source>
        <dbReference type="EnsemblMetazoa" id="XP_014260828.1"/>
    </source>
</evidence>
<dbReference type="SUPFAM" id="SSF54060">
    <property type="entry name" value="His-Me finger endonucleases"/>
    <property type="match status" value="1"/>
</dbReference>
<dbReference type="PROSITE" id="PS51135">
    <property type="entry name" value="CIDE_N"/>
    <property type="match status" value="1"/>
</dbReference>
<dbReference type="KEGG" id="clec:106673270"/>
<dbReference type="OrthoDB" id="9943677at2759"/>
<dbReference type="InterPro" id="IPR039729">
    <property type="entry name" value="DFF40"/>
</dbReference>
<reference evidence="4" key="1">
    <citation type="submission" date="2022-01" db="UniProtKB">
        <authorList>
            <consortium name="EnsemblMetazoa"/>
        </authorList>
    </citation>
    <scope>IDENTIFICATION</scope>
</reference>
<dbReference type="PANTHER" id="PTHR13067:SF2">
    <property type="entry name" value="CASPASE-ACTIVATED DNASE"/>
    <property type="match status" value="1"/>
</dbReference>
<dbReference type="PANTHER" id="PTHR13067">
    <property type="entry name" value="CASPASE-ACTIVATED DNASE"/>
    <property type="match status" value="1"/>
</dbReference>
<dbReference type="GO" id="GO:0005634">
    <property type="term" value="C:nucleus"/>
    <property type="evidence" value="ECO:0007669"/>
    <property type="project" value="InterPro"/>
</dbReference>
<dbReference type="RefSeq" id="XP_014260828.1">
    <property type="nucleotide sequence ID" value="XM_014405342.2"/>
</dbReference>
<dbReference type="GO" id="GO:0004520">
    <property type="term" value="F:DNA endonuclease activity"/>
    <property type="evidence" value="ECO:0007669"/>
    <property type="project" value="InterPro"/>
</dbReference>
<dbReference type="SMART" id="SM00266">
    <property type="entry name" value="CAD"/>
    <property type="match status" value="1"/>
</dbReference>
<dbReference type="InterPro" id="IPR003508">
    <property type="entry name" value="CIDE-N_dom"/>
</dbReference>
<dbReference type="EnsemblMetazoa" id="XM_014405342.2">
    <property type="protein sequence ID" value="XP_014260828.1"/>
    <property type="gene ID" value="LOC106673270"/>
</dbReference>
<dbReference type="Proteomes" id="UP000494040">
    <property type="component" value="Unassembled WGS sequence"/>
</dbReference>
<dbReference type="SUPFAM" id="SSF54277">
    <property type="entry name" value="CAD &amp; PB1 domains"/>
    <property type="match status" value="1"/>
</dbReference>
<evidence type="ECO:0000256" key="1">
    <source>
        <dbReference type="ARBA" id="ARBA00022703"/>
    </source>
</evidence>
<organism evidence="4 5">
    <name type="scientific">Cimex lectularius</name>
    <name type="common">Bed bug</name>
    <name type="synonym">Acanthia lectularia</name>
    <dbReference type="NCBI Taxonomy" id="79782"/>
    <lineage>
        <taxon>Eukaryota</taxon>
        <taxon>Metazoa</taxon>
        <taxon>Ecdysozoa</taxon>
        <taxon>Arthropoda</taxon>
        <taxon>Hexapoda</taxon>
        <taxon>Insecta</taxon>
        <taxon>Pterygota</taxon>
        <taxon>Neoptera</taxon>
        <taxon>Paraneoptera</taxon>
        <taxon>Hemiptera</taxon>
        <taxon>Heteroptera</taxon>
        <taxon>Panheteroptera</taxon>
        <taxon>Cimicomorpha</taxon>
        <taxon>Cimicidae</taxon>
        <taxon>Cimex</taxon>
    </lineage>
</organism>
<dbReference type="Pfam" id="PF09230">
    <property type="entry name" value="DFF40"/>
    <property type="match status" value="1"/>
</dbReference>
<dbReference type="GO" id="GO:0006309">
    <property type="term" value="P:apoptotic DNA fragmentation"/>
    <property type="evidence" value="ECO:0007669"/>
    <property type="project" value="InterPro"/>
</dbReference>
<evidence type="ECO:0000256" key="2">
    <source>
        <dbReference type="PROSITE-ProRule" id="PRU00447"/>
    </source>
</evidence>
<dbReference type="AlphaFoldDB" id="A0A8I6S8X3"/>
<keyword evidence="5" id="KW-1185">Reference proteome</keyword>
<dbReference type="GO" id="GO:0005737">
    <property type="term" value="C:cytoplasm"/>
    <property type="evidence" value="ECO:0007669"/>
    <property type="project" value="InterPro"/>
</dbReference>
<dbReference type="InterPro" id="IPR015311">
    <property type="entry name" value="DFF40_C"/>
</dbReference>
<evidence type="ECO:0000259" key="3">
    <source>
        <dbReference type="PROSITE" id="PS51135"/>
    </source>
</evidence>
<protein>
    <recommendedName>
        <fullName evidence="3">CIDE-N domain-containing protein</fullName>
    </recommendedName>
</protein>
<dbReference type="InterPro" id="IPR044925">
    <property type="entry name" value="His-Me_finger_sf"/>
</dbReference>
<dbReference type="GeneID" id="106673270"/>
<feature type="domain" description="CIDE-N" evidence="3">
    <location>
        <begin position="3"/>
        <end position="78"/>
    </location>
</feature>
<name>A0A8I6S8X3_CIMLE</name>
<dbReference type="Gene3D" id="3.10.20.10">
    <property type="match status" value="1"/>
</dbReference>